<reference evidence="2" key="1">
    <citation type="submission" date="2023-02" db="EMBL/GenBank/DDBJ databases">
        <authorList>
            <person name="Whidbey C."/>
        </authorList>
    </citation>
    <scope>NUCLEOTIDE SEQUENCE</scope>
    <source>
        <strain evidence="2">VSI11</strain>
    </source>
</reference>
<gene>
    <name evidence="2" type="ORF">PUW55_00590</name>
</gene>
<name>A0AAX3NHQ0_BIFBR</name>
<evidence type="ECO:0000313" key="3">
    <source>
        <dbReference type="Proteomes" id="UP001219009"/>
    </source>
</evidence>
<proteinExistence type="predicted"/>
<sequence>MAQRKTRQPKQARRNLHQERSNCWKHSDNDKRRQKAQASRHQQTHGQTGSGTFYTRSLILIKLFDSSIDKHSGRIPLQPSRFQRLADHAQCDVTSTAIRIAMLP</sequence>
<protein>
    <submittedName>
        <fullName evidence="2">Uncharacterized protein</fullName>
    </submittedName>
</protein>
<dbReference type="EMBL" id="CP118083">
    <property type="protein sequence ID" value="WEB54935.1"/>
    <property type="molecule type" value="Genomic_DNA"/>
</dbReference>
<feature type="region of interest" description="Disordered" evidence="1">
    <location>
        <begin position="1"/>
        <end position="51"/>
    </location>
</feature>
<evidence type="ECO:0000313" key="2">
    <source>
        <dbReference type="EMBL" id="WEB54935.1"/>
    </source>
</evidence>
<dbReference type="AlphaFoldDB" id="A0AAX3NHQ0"/>
<feature type="compositionally biased region" description="Polar residues" evidence="1">
    <location>
        <begin position="36"/>
        <end position="51"/>
    </location>
</feature>
<feature type="compositionally biased region" description="Basic residues" evidence="1">
    <location>
        <begin position="1"/>
        <end position="15"/>
    </location>
</feature>
<dbReference type="Proteomes" id="UP001219009">
    <property type="component" value="Chromosome"/>
</dbReference>
<feature type="compositionally biased region" description="Basic and acidic residues" evidence="1">
    <location>
        <begin position="16"/>
        <end position="31"/>
    </location>
</feature>
<organism evidence="2 3">
    <name type="scientific">Bifidobacterium breve</name>
    <dbReference type="NCBI Taxonomy" id="1685"/>
    <lineage>
        <taxon>Bacteria</taxon>
        <taxon>Bacillati</taxon>
        <taxon>Actinomycetota</taxon>
        <taxon>Actinomycetes</taxon>
        <taxon>Bifidobacteriales</taxon>
        <taxon>Bifidobacteriaceae</taxon>
        <taxon>Bifidobacterium</taxon>
    </lineage>
</organism>
<evidence type="ECO:0000256" key="1">
    <source>
        <dbReference type="SAM" id="MobiDB-lite"/>
    </source>
</evidence>
<accession>A0AAX3NHQ0</accession>